<keyword evidence="2" id="KW-1185">Reference proteome</keyword>
<organism evidence="1 2">
    <name type="scientific">Helicostylum pulchrum</name>
    <dbReference type="NCBI Taxonomy" id="562976"/>
    <lineage>
        <taxon>Eukaryota</taxon>
        <taxon>Fungi</taxon>
        <taxon>Fungi incertae sedis</taxon>
        <taxon>Mucoromycota</taxon>
        <taxon>Mucoromycotina</taxon>
        <taxon>Mucoromycetes</taxon>
        <taxon>Mucorales</taxon>
        <taxon>Mucorineae</taxon>
        <taxon>Mucoraceae</taxon>
        <taxon>Helicostylum</taxon>
    </lineage>
</organism>
<gene>
    <name evidence="1" type="ORF">HPULCUR_002340</name>
</gene>
<protein>
    <submittedName>
        <fullName evidence="1">Uncharacterized protein</fullName>
    </submittedName>
</protein>
<reference evidence="1 2" key="1">
    <citation type="submission" date="2024-04" db="EMBL/GenBank/DDBJ databases">
        <title>genome sequences of Mucor flavus KT1a and Helicostylum pulchrum KT1b strains isolation_sourced from the surface of a dry-aged beef.</title>
        <authorList>
            <person name="Toyotome T."/>
            <person name="Hosono M."/>
            <person name="Torimaru M."/>
            <person name="Fukuda K."/>
            <person name="Mikami N."/>
        </authorList>
    </citation>
    <scope>NUCLEOTIDE SEQUENCE [LARGE SCALE GENOMIC DNA]</scope>
    <source>
        <strain evidence="1 2">KT1b</strain>
    </source>
</reference>
<dbReference type="Proteomes" id="UP001476247">
    <property type="component" value="Unassembled WGS sequence"/>
</dbReference>
<sequence>MILLRIVELVINDFKAWIGEENLAEGANILDILLEDEDVKAYDRETFINATKFMQILRANGWASG</sequence>
<accession>A0ABP9XQB2</accession>
<dbReference type="EMBL" id="BAABUJ010000007">
    <property type="protein sequence ID" value="GAA5796962.1"/>
    <property type="molecule type" value="Genomic_DNA"/>
</dbReference>
<comment type="caution">
    <text evidence="1">The sequence shown here is derived from an EMBL/GenBank/DDBJ whole genome shotgun (WGS) entry which is preliminary data.</text>
</comment>
<name>A0ABP9XQB2_9FUNG</name>
<proteinExistence type="predicted"/>
<evidence type="ECO:0000313" key="2">
    <source>
        <dbReference type="Proteomes" id="UP001476247"/>
    </source>
</evidence>
<evidence type="ECO:0000313" key="1">
    <source>
        <dbReference type="EMBL" id="GAA5796962.1"/>
    </source>
</evidence>